<feature type="transmembrane region" description="Helical" evidence="8">
    <location>
        <begin position="64"/>
        <end position="86"/>
    </location>
</feature>
<dbReference type="Pfam" id="PF05977">
    <property type="entry name" value="MFS_3"/>
    <property type="match status" value="1"/>
</dbReference>
<proteinExistence type="predicted"/>
<name>A0A6G6W9D0_9ACTN</name>
<protein>
    <submittedName>
        <fullName evidence="10">MFS transporter</fullName>
    </submittedName>
</protein>
<feature type="compositionally biased region" description="Basic residues" evidence="7">
    <location>
        <begin position="20"/>
        <end position="35"/>
    </location>
</feature>
<keyword evidence="3" id="KW-1003">Cell membrane</keyword>
<dbReference type="Proteomes" id="UP000502996">
    <property type="component" value="Chromosome"/>
</dbReference>
<keyword evidence="4 8" id="KW-0812">Transmembrane</keyword>
<evidence type="ECO:0000256" key="5">
    <source>
        <dbReference type="ARBA" id="ARBA00022989"/>
    </source>
</evidence>
<sequence length="454" mass="47589">MGARRRAGARGLAAAARRQPAARHRGHHPHQPQRRRVPDDRGRAVTGRGAALATLRERNFRWYFVSRLVNGVGGTMGSIALVFAVLEVSSSASALGVVLAAHSIPMVLFLLVGGVIADRFGRTLVIQTCNVLSGLTQLAIGFLVLTGTAELWQLVALTAVNGVVSAASLPALAGVLPQLVPREQLQPANVLISMQRGVLNVGGPALGGVLVVTIGAGWAVAIDGVTYLLSAAVLLLVRLPPPAPRDEQSSVLVDLREGWGYFRRTTWLWVVVLAFSALNAFYVGGFETLGPVLAKATSIGEVGWGLTLSAGAVGLLVTTVVMLRVRLERPLLWGMVGCTGFGAPMLALGIHPHLALVLVAAVVGGAGIELFSLGWNLALQEHVPEDMLSRAISYDMLGSMVAVPVGQLLVGPLGVVFGVQHTILVCALLFVAISLATLGSRAVRDLQRVPAEVS</sequence>
<dbReference type="AlphaFoldDB" id="A0A6G6W9D0"/>
<evidence type="ECO:0000256" key="7">
    <source>
        <dbReference type="SAM" id="MobiDB-lite"/>
    </source>
</evidence>
<evidence type="ECO:0000313" key="10">
    <source>
        <dbReference type="EMBL" id="QIG41948.1"/>
    </source>
</evidence>
<keyword evidence="5 8" id="KW-1133">Transmembrane helix</keyword>
<dbReference type="CDD" id="cd06173">
    <property type="entry name" value="MFS_MefA_like"/>
    <property type="match status" value="1"/>
</dbReference>
<dbReference type="PANTHER" id="PTHR23513:SF11">
    <property type="entry name" value="STAPHYLOFERRIN A TRANSPORTER"/>
    <property type="match status" value="1"/>
</dbReference>
<feature type="transmembrane region" description="Helical" evidence="8">
    <location>
        <begin position="261"/>
        <end position="282"/>
    </location>
</feature>
<feature type="transmembrane region" description="Helical" evidence="8">
    <location>
        <begin position="330"/>
        <end position="350"/>
    </location>
</feature>
<evidence type="ECO:0000256" key="3">
    <source>
        <dbReference type="ARBA" id="ARBA00022475"/>
    </source>
</evidence>
<dbReference type="Gene3D" id="1.20.1250.20">
    <property type="entry name" value="MFS general substrate transporter like domains"/>
    <property type="match status" value="1"/>
</dbReference>
<dbReference type="PANTHER" id="PTHR23513">
    <property type="entry name" value="INTEGRAL MEMBRANE EFFLUX PROTEIN-RELATED"/>
    <property type="match status" value="1"/>
</dbReference>
<feature type="transmembrane region" description="Helical" evidence="8">
    <location>
        <begin position="151"/>
        <end position="176"/>
    </location>
</feature>
<evidence type="ECO:0000256" key="1">
    <source>
        <dbReference type="ARBA" id="ARBA00004651"/>
    </source>
</evidence>
<evidence type="ECO:0000256" key="4">
    <source>
        <dbReference type="ARBA" id="ARBA00022692"/>
    </source>
</evidence>
<keyword evidence="6 8" id="KW-0472">Membrane</keyword>
<feature type="transmembrane region" description="Helical" evidence="8">
    <location>
        <begin position="124"/>
        <end position="145"/>
    </location>
</feature>
<dbReference type="PRINTS" id="PR01988">
    <property type="entry name" value="EXPORTERBACE"/>
</dbReference>
<feature type="domain" description="Major facilitator superfamily (MFS) profile" evidence="9">
    <location>
        <begin position="59"/>
        <end position="439"/>
    </location>
</feature>
<feature type="region of interest" description="Disordered" evidence="7">
    <location>
        <begin position="1"/>
        <end position="44"/>
    </location>
</feature>
<dbReference type="InterPro" id="IPR036259">
    <property type="entry name" value="MFS_trans_sf"/>
</dbReference>
<dbReference type="InterPro" id="IPR020846">
    <property type="entry name" value="MFS_dom"/>
</dbReference>
<gene>
    <name evidence="10" type="ORF">G5V58_03390</name>
</gene>
<dbReference type="GO" id="GO:0022857">
    <property type="term" value="F:transmembrane transporter activity"/>
    <property type="evidence" value="ECO:0007669"/>
    <property type="project" value="InterPro"/>
</dbReference>
<dbReference type="KEGG" id="nano:G5V58_03390"/>
<dbReference type="SUPFAM" id="SSF103473">
    <property type="entry name" value="MFS general substrate transporter"/>
    <property type="match status" value="1"/>
</dbReference>
<feature type="transmembrane region" description="Helical" evidence="8">
    <location>
        <begin position="197"/>
        <end position="218"/>
    </location>
</feature>
<dbReference type="InterPro" id="IPR010290">
    <property type="entry name" value="TM_effector"/>
</dbReference>
<feature type="compositionally biased region" description="Low complexity" evidence="7">
    <location>
        <begin position="9"/>
        <end position="19"/>
    </location>
</feature>
<dbReference type="EMBL" id="CP049257">
    <property type="protein sequence ID" value="QIG41948.1"/>
    <property type="molecule type" value="Genomic_DNA"/>
</dbReference>
<evidence type="ECO:0000256" key="8">
    <source>
        <dbReference type="SAM" id="Phobius"/>
    </source>
</evidence>
<feature type="transmembrane region" description="Helical" evidence="8">
    <location>
        <begin position="391"/>
        <end position="410"/>
    </location>
</feature>
<organism evidence="10 11">
    <name type="scientific">Nocardioides anomalus</name>
    <dbReference type="NCBI Taxonomy" id="2712223"/>
    <lineage>
        <taxon>Bacteria</taxon>
        <taxon>Bacillati</taxon>
        <taxon>Actinomycetota</taxon>
        <taxon>Actinomycetes</taxon>
        <taxon>Propionibacteriales</taxon>
        <taxon>Nocardioidaceae</taxon>
        <taxon>Nocardioides</taxon>
    </lineage>
</organism>
<feature type="transmembrane region" description="Helical" evidence="8">
    <location>
        <begin position="356"/>
        <end position="379"/>
    </location>
</feature>
<evidence type="ECO:0000256" key="6">
    <source>
        <dbReference type="ARBA" id="ARBA00023136"/>
    </source>
</evidence>
<dbReference type="GO" id="GO:0005886">
    <property type="term" value="C:plasma membrane"/>
    <property type="evidence" value="ECO:0007669"/>
    <property type="project" value="UniProtKB-SubCell"/>
</dbReference>
<feature type="transmembrane region" description="Helical" evidence="8">
    <location>
        <begin position="416"/>
        <end position="438"/>
    </location>
</feature>
<evidence type="ECO:0000313" key="11">
    <source>
        <dbReference type="Proteomes" id="UP000502996"/>
    </source>
</evidence>
<feature type="transmembrane region" description="Helical" evidence="8">
    <location>
        <begin position="302"/>
        <end position="323"/>
    </location>
</feature>
<feature type="transmembrane region" description="Helical" evidence="8">
    <location>
        <begin position="224"/>
        <end position="240"/>
    </location>
</feature>
<keyword evidence="11" id="KW-1185">Reference proteome</keyword>
<evidence type="ECO:0000256" key="2">
    <source>
        <dbReference type="ARBA" id="ARBA00022448"/>
    </source>
</evidence>
<dbReference type="PROSITE" id="PS50850">
    <property type="entry name" value="MFS"/>
    <property type="match status" value="1"/>
</dbReference>
<dbReference type="InterPro" id="IPR022324">
    <property type="entry name" value="Bacilysin_exporter_BacE_put"/>
</dbReference>
<keyword evidence="2" id="KW-0813">Transport</keyword>
<accession>A0A6G6W9D0</accession>
<feature type="transmembrane region" description="Helical" evidence="8">
    <location>
        <begin position="92"/>
        <end position="117"/>
    </location>
</feature>
<comment type="subcellular location">
    <subcellularLocation>
        <location evidence="1">Cell membrane</location>
        <topology evidence="1">Multi-pass membrane protein</topology>
    </subcellularLocation>
</comment>
<reference evidence="10 11" key="1">
    <citation type="submission" date="2020-02" db="EMBL/GenBank/DDBJ databases">
        <title>Full genome sequence of Nocardioides sp. R-3366.</title>
        <authorList>
            <person name="Im W.-T."/>
        </authorList>
    </citation>
    <scope>NUCLEOTIDE SEQUENCE [LARGE SCALE GENOMIC DNA]</scope>
    <source>
        <strain evidence="10 11">R-3366</strain>
    </source>
</reference>
<evidence type="ECO:0000259" key="9">
    <source>
        <dbReference type="PROSITE" id="PS50850"/>
    </source>
</evidence>